<evidence type="ECO:0000313" key="3">
    <source>
        <dbReference type="Proteomes" id="UP000799536"/>
    </source>
</evidence>
<organism evidence="2 3">
    <name type="scientific">Delitschia confertaspora ATCC 74209</name>
    <dbReference type="NCBI Taxonomy" id="1513339"/>
    <lineage>
        <taxon>Eukaryota</taxon>
        <taxon>Fungi</taxon>
        <taxon>Dikarya</taxon>
        <taxon>Ascomycota</taxon>
        <taxon>Pezizomycotina</taxon>
        <taxon>Dothideomycetes</taxon>
        <taxon>Pleosporomycetidae</taxon>
        <taxon>Pleosporales</taxon>
        <taxon>Delitschiaceae</taxon>
        <taxon>Delitschia</taxon>
    </lineage>
</organism>
<reference evidence="2" key="1">
    <citation type="journal article" date="2020" name="Stud. Mycol.">
        <title>101 Dothideomycetes genomes: a test case for predicting lifestyles and emergence of pathogens.</title>
        <authorList>
            <person name="Haridas S."/>
            <person name="Albert R."/>
            <person name="Binder M."/>
            <person name="Bloem J."/>
            <person name="Labutti K."/>
            <person name="Salamov A."/>
            <person name="Andreopoulos B."/>
            <person name="Baker S."/>
            <person name="Barry K."/>
            <person name="Bills G."/>
            <person name="Bluhm B."/>
            <person name="Cannon C."/>
            <person name="Castanera R."/>
            <person name="Culley D."/>
            <person name="Daum C."/>
            <person name="Ezra D."/>
            <person name="Gonzalez J."/>
            <person name="Henrissat B."/>
            <person name="Kuo A."/>
            <person name="Liang C."/>
            <person name="Lipzen A."/>
            <person name="Lutzoni F."/>
            <person name="Magnuson J."/>
            <person name="Mondo S."/>
            <person name="Nolan M."/>
            <person name="Ohm R."/>
            <person name="Pangilinan J."/>
            <person name="Park H.-J."/>
            <person name="Ramirez L."/>
            <person name="Alfaro M."/>
            <person name="Sun H."/>
            <person name="Tritt A."/>
            <person name="Yoshinaga Y."/>
            <person name="Zwiers L.-H."/>
            <person name="Turgeon B."/>
            <person name="Goodwin S."/>
            <person name="Spatafora J."/>
            <person name="Crous P."/>
            <person name="Grigoriev I."/>
        </authorList>
    </citation>
    <scope>NUCLEOTIDE SEQUENCE</scope>
    <source>
        <strain evidence="2">ATCC 74209</strain>
    </source>
</reference>
<dbReference type="EMBL" id="ML993968">
    <property type="protein sequence ID" value="KAF2201616.1"/>
    <property type="molecule type" value="Genomic_DNA"/>
</dbReference>
<evidence type="ECO:0000313" key="2">
    <source>
        <dbReference type="EMBL" id="KAF2201616.1"/>
    </source>
</evidence>
<dbReference type="Proteomes" id="UP000799536">
    <property type="component" value="Unassembled WGS sequence"/>
</dbReference>
<sequence length="54" mass="6331">MMMMMVMMMLLLLLLLLLSLFMRPCSLMNASCFISRTREDDSFPDEAPRGLIWN</sequence>
<keyword evidence="1" id="KW-0732">Signal</keyword>
<accession>A0A9P4JLJ2</accession>
<protein>
    <recommendedName>
        <fullName evidence="4">Secreted protein</fullName>
    </recommendedName>
</protein>
<keyword evidence="3" id="KW-1185">Reference proteome</keyword>
<dbReference type="AlphaFoldDB" id="A0A9P4JLJ2"/>
<gene>
    <name evidence="2" type="ORF">GQ43DRAFT_440417</name>
</gene>
<feature type="signal peptide" evidence="1">
    <location>
        <begin position="1"/>
        <end position="19"/>
    </location>
</feature>
<feature type="chain" id="PRO_5040155432" description="Secreted protein" evidence="1">
    <location>
        <begin position="20"/>
        <end position="54"/>
    </location>
</feature>
<name>A0A9P4JLJ2_9PLEO</name>
<evidence type="ECO:0008006" key="4">
    <source>
        <dbReference type="Google" id="ProtNLM"/>
    </source>
</evidence>
<comment type="caution">
    <text evidence="2">The sequence shown here is derived from an EMBL/GenBank/DDBJ whole genome shotgun (WGS) entry which is preliminary data.</text>
</comment>
<evidence type="ECO:0000256" key="1">
    <source>
        <dbReference type="SAM" id="SignalP"/>
    </source>
</evidence>
<proteinExistence type="predicted"/>